<dbReference type="SUPFAM" id="SSF49899">
    <property type="entry name" value="Concanavalin A-like lectins/glucanases"/>
    <property type="match status" value="1"/>
</dbReference>
<evidence type="ECO:0008006" key="5">
    <source>
        <dbReference type="Google" id="ProtNLM"/>
    </source>
</evidence>
<proteinExistence type="inferred from homology"/>
<gene>
    <name evidence="3" type="ORF">NY98_17560</name>
</gene>
<dbReference type="EMBL" id="JSEY02000108">
    <property type="protein sequence ID" value="KGU51053.1"/>
    <property type="molecule type" value="Genomic_DNA"/>
</dbReference>
<dbReference type="Proteomes" id="UP000030585">
    <property type="component" value="Unassembled WGS sequence"/>
</dbReference>
<comment type="caution">
    <text evidence="3">The sequence shown here is derived from an EMBL/GenBank/DDBJ whole genome shotgun (WGS) entry which is preliminary data.</text>
</comment>
<dbReference type="CDD" id="cd08023">
    <property type="entry name" value="GH16_laminarinase_like"/>
    <property type="match status" value="1"/>
</dbReference>
<evidence type="ECO:0000256" key="1">
    <source>
        <dbReference type="ARBA" id="ARBA00006865"/>
    </source>
</evidence>
<organism evidence="3 4">
    <name type="scientific">Xanthomonas citri pv. fuscans</name>
    <dbReference type="NCBI Taxonomy" id="366649"/>
    <lineage>
        <taxon>Bacteria</taxon>
        <taxon>Pseudomonadati</taxon>
        <taxon>Pseudomonadota</taxon>
        <taxon>Gammaproteobacteria</taxon>
        <taxon>Lysobacterales</taxon>
        <taxon>Lysobacteraceae</taxon>
        <taxon>Xanthomonas</taxon>
    </lineage>
</organism>
<dbReference type="Gene3D" id="2.60.120.200">
    <property type="match status" value="1"/>
</dbReference>
<dbReference type="AlphaFoldDB" id="A0AB34Q3E8"/>
<feature type="signal peptide" evidence="2">
    <location>
        <begin position="1"/>
        <end position="25"/>
    </location>
</feature>
<protein>
    <recommendedName>
        <fullName evidence="5">Secreted protein</fullName>
    </recommendedName>
</protein>
<sequence length="122" mass="13490">MNTLRAVTVQFAVLLGVALTTSASAQTLVWEDNFNGPAVDGTKWTYDVGNGCQIGLCGWGNGEMQYYTSRTENARIENGRLVIEARREAFGGMPFTSARLKTEGRMHFTYGTLEAERVQNFV</sequence>
<accession>A0AB34Q3E8</accession>
<dbReference type="InterPro" id="IPR050546">
    <property type="entry name" value="Glycosyl_Hydrlase_16"/>
</dbReference>
<name>A0AB34Q3E8_XANCI</name>
<feature type="chain" id="PRO_5044194270" description="Secreted protein" evidence="2">
    <location>
        <begin position="26"/>
        <end position="122"/>
    </location>
</feature>
<evidence type="ECO:0000313" key="3">
    <source>
        <dbReference type="EMBL" id="KGU51053.1"/>
    </source>
</evidence>
<keyword evidence="2" id="KW-0732">Signal</keyword>
<dbReference type="PANTHER" id="PTHR10963:SF55">
    <property type="entry name" value="GLYCOSIDE HYDROLASE FAMILY 16 PROTEIN"/>
    <property type="match status" value="1"/>
</dbReference>
<reference evidence="4" key="1">
    <citation type="submission" date="2015-04" db="EMBL/GenBank/DDBJ databases">
        <title>Genome sequencing of pathogens of bean.</title>
        <authorList>
            <person name="Harrison J."/>
            <person name="Aritua V."/>
            <person name="Sapp M."/>
            <person name="Smith J."/>
            <person name="Studholme D.J."/>
        </authorList>
    </citation>
    <scope>NUCLEOTIDE SEQUENCE [LARGE SCALE GENOMIC DNA]</scope>
    <source>
        <strain evidence="4">NCPPB 1058</strain>
    </source>
</reference>
<dbReference type="PANTHER" id="PTHR10963">
    <property type="entry name" value="GLYCOSYL HYDROLASE-RELATED"/>
    <property type="match status" value="1"/>
</dbReference>
<dbReference type="InterPro" id="IPR013320">
    <property type="entry name" value="ConA-like_dom_sf"/>
</dbReference>
<comment type="similarity">
    <text evidence="1">Belongs to the glycosyl hydrolase 16 family.</text>
</comment>
<evidence type="ECO:0000256" key="2">
    <source>
        <dbReference type="SAM" id="SignalP"/>
    </source>
</evidence>
<evidence type="ECO:0000313" key="4">
    <source>
        <dbReference type="Proteomes" id="UP000030585"/>
    </source>
</evidence>